<evidence type="ECO:0000313" key="9">
    <source>
        <dbReference type="Proteomes" id="UP000728032"/>
    </source>
</evidence>
<feature type="domain" description="C2H2-type" evidence="7">
    <location>
        <begin position="372"/>
        <end position="401"/>
    </location>
</feature>
<evidence type="ECO:0000256" key="2">
    <source>
        <dbReference type="ARBA" id="ARBA00022771"/>
    </source>
</evidence>
<protein>
    <recommendedName>
        <fullName evidence="7">C2H2-type domain-containing protein</fullName>
    </recommendedName>
</protein>
<keyword evidence="9" id="KW-1185">Reference proteome</keyword>
<evidence type="ECO:0000256" key="4">
    <source>
        <dbReference type="ARBA" id="ARBA00034119"/>
    </source>
</evidence>
<organism evidence="8">
    <name type="scientific">Oppiella nova</name>
    <dbReference type="NCBI Taxonomy" id="334625"/>
    <lineage>
        <taxon>Eukaryota</taxon>
        <taxon>Metazoa</taxon>
        <taxon>Ecdysozoa</taxon>
        <taxon>Arthropoda</taxon>
        <taxon>Chelicerata</taxon>
        <taxon>Arachnida</taxon>
        <taxon>Acari</taxon>
        <taxon>Acariformes</taxon>
        <taxon>Sarcoptiformes</taxon>
        <taxon>Oribatida</taxon>
        <taxon>Brachypylina</taxon>
        <taxon>Oppioidea</taxon>
        <taxon>Oppiidae</taxon>
        <taxon>Oppiella</taxon>
    </lineage>
</organism>
<sequence length="453" mass="51613">MATASDDHIDSLYLKTTDRASDQLTAVEESADDNDIVCMVCGQSVSTNSPVDDVGNHSSTTTKSKTAPELQKHLLTTHKVVIADIDAIGEDIAKYCRYWRQKLAAVDSDEWIHFCATITTNSGPNDVSPPETYYMIGGSAQQFPEDTALRERLKAQRLTRVLEQWERERNDTSFSRQCLFCRKVFTENRENLFRHLSDDHNFHVGSADNIVFSAELLDVLEAKVSRLQCLYCERTFRSWAILKEHMRKKGHKMVDPDNRRYDKYYLINYLSPERDWRAVKREVDVDVGADGGDDGDDDEAVDEWNDWSAPGDEDRDQRCICLFCELSAPVDRLKRHLMSAHGFDMDVTVLSMKDFYARIKCVNYIRRAVHQNRCHKCGEQCADRSALAVHLEFSGHAGQAPDACEYDSPDYYFPTFENDNLLHFLEDMDADGGERVAADNDVQEVGATESPLN</sequence>
<evidence type="ECO:0000256" key="6">
    <source>
        <dbReference type="SAM" id="MobiDB-lite"/>
    </source>
</evidence>
<evidence type="ECO:0000256" key="3">
    <source>
        <dbReference type="ARBA" id="ARBA00022833"/>
    </source>
</evidence>
<evidence type="ECO:0000256" key="1">
    <source>
        <dbReference type="ARBA" id="ARBA00022723"/>
    </source>
</evidence>
<dbReference type="PROSITE" id="PS50157">
    <property type="entry name" value="ZINC_FINGER_C2H2_2"/>
    <property type="match status" value="2"/>
</dbReference>
<dbReference type="SUPFAM" id="SSF57667">
    <property type="entry name" value="beta-beta-alpha zinc fingers"/>
    <property type="match status" value="2"/>
</dbReference>
<dbReference type="PROSITE" id="PS00028">
    <property type="entry name" value="ZINC_FINGER_C2H2_1"/>
    <property type="match status" value="2"/>
</dbReference>
<dbReference type="AlphaFoldDB" id="A0A7R9M656"/>
<name>A0A7R9M656_9ACAR</name>
<evidence type="ECO:0000313" key="8">
    <source>
        <dbReference type="EMBL" id="CAD7654306.1"/>
    </source>
</evidence>
<feature type="domain" description="C2H2-type" evidence="7">
    <location>
        <begin position="227"/>
        <end position="256"/>
    </location>
</feature>
<dbReference type="InterPro" id="IPR036236">
    <property type="entry name" value="Znf_C2H2_sf"/>
</dbReference>
<keyword evidence="3" id="KW-0862">Zinc</keyword>
<dbReference type="EMBL" id="CAJPVJ010007787">
    <property type="protein sequence ID" value="CAG2171493.1"/>
    <property type="molecule type" value="Genomic_DNA"/>
</dbReference>
<dbReference type="SMART" id="SM00355">
    <property type="entry name" value="ZnF_C2H2"/>
    <property type="match status" value="5"/>
</dbReference>
<dbReference type="PANTHER" id="PTHR13267">
    <property type="entry name" value="ZINC FINGER PROTEIN 277"/>
    <property type="match status" value="1"/>
</dbReference>
<feature type="compositionally biased region" description="Acidic residues" evidence="6">
    <location>
        <begin position="288"/>
        <end position="305"/>
    </location>
</feature>
<comment type="similarity">
    <text evidence="4">Belongs to the ZNF277 family.</text>
</comment>
<accession>A0A7R9M656</accession>
<dbReference type="Gene3D" id="3.30.160.60">
    <property type="entry name" value="Classic Zinc Finger"/>
    <property type="match status" value="1"/>
</dbReference>
<evidence type="ECO:0000256" key="5">
    <source>
        <dbReference type="PROSITE-ProRule" id="PRU00042"/>
    </source>
</evidence>
<keyword evidence="2 5" id="KW-0863">Zinc-finger</keyword>
<dbReference type="GO" id="GO:0008270">
    <property type="term" value="F:zinc ion binding"/>
    <property type="evidence" value="ECO:0007669"/>
    <property type="project" value="UniProtKB-KW"/>
</dbReference>
<evidence type="ECO:0000259" key="7">
    <source>
        <dbReference type="PROSITE" id="PS50157"/>
    </source>
</evidence>
<keyword evidence="1" id="KW-0479">Metal-binding</keyword>
<dbReference type="Proteomes" id="UP000728032">
    <property type="component" value="Unassembled WGS sequence"/>
</dbReference>
<reference evidence="8" key="1">
    <citation type="submission" date="2020-11" db="EMBL/GenBank/DDBJ databases">
        <authorList>
            <person name="Tran Van P."/>
        </authorList>
    </citation>
    <scope>NUCLEOTIDE SEQUENCE</scope>
</reference>
<dbReference type="EMBL" id="OC922612">
    <property type="protein sequence ID" value="CAD7654306.1"/>
    <property type="molecule type" value="Genomic_DNA"/>
</dbReference>
<gene>
    <name evidence="8" type="ORF">ONB1V03_LOCUS10953</name>
</gene>
<dbReference type="InterPro" id="IPR041661">
    <property type="entry name" value="ZN622/Rei1/Reh1_Znf-C2H2"/>
</dbReference>
<dbReference type="InterPro" id="IPR040048">
    <property type="entry name" value="ZNF277"/>
</dbReference>
<dbReference type="OrthoDB" id="278606at2759"/>
<dbReference type="PANTHER" id="PTHR13267:SF3">
    <property type="entry name" value="ZINC FINGER PROTEIN 277"/>
    <property type="match status" value="1"/>
</dbReference>
<dbReference type="Pfam" id="PF12756">
    <property type="entry name" value="zf-C2H2_2"/>
    <property type="match status" value="2"/>
</dbReference>
<dbReference type="InterPro" id="IPR013087">
    <property type="entry name" value="Znf_C2H2_type"/>
</dbReference>
<proteinExistence type="inferred from homology"/>
<feature type="region of interest" description="Disordered" evidence="6">
    <location>
        <begin position="288"/>
        <end position="310"/>
    </location>
</feature>